<protein>
    <submittedName>
        <fullName evidence="1">Uncharacterized protein</fullName>
    </submittedName>
</protein>
<reference evidence="1" key="1">
    <citation type="submission" date="2019-10" db="EMBL/GenBank/DDBJ databases">
        <authorList>
            <consortium name="Genoscope - CEA"/>
            <person name="William W."/>
        </authorList>
    </citation>
    <scope>NUCLEOTIDE SEQUENCE [LARGE SCALE GENOMIC DNA]</scope>
    <source>
        <strain evidence="1">BBR_PRJEB10992</strain>
    </source>
</reference>
<dbReference type="AlphaFoldDB" id="A0A7Z9BRY9"/>
<sequence>MLEIQFIVGARRASPLHSHVDIFSGYLFRLKYSNPQSDVKTTATIVQSKTANQFEKKKP</sequence>
<accession>A0A7Z9BRY9</accession>
<keyword evidence="2" id="KW-1185">Reference proteome</keyword>
<gene>
    <name evidence="1" type="ORF">PL8927_710066</name>
</gene>
<dbReference type="Proteomes" id="UP000184550">
    <property type="component" value="Unassembled WGS sequence"/>
</dbReference>
<evidence type="ECO:0000313" key="1">
    <source>
        <dbReference type="EMBL" id="VXD21134.1"/>
    </source>
</evidence>
<proteinExistence type="predicted"/>
<organism evidence="1 2">
    <name type="scientific">Planktothrix serta PCC 8927</name>
    <dbReference type="NCBI Taxonomy" id="671068"/>
    <lineage>
        <taxon>Bacteria</taxon>
        <taxon>Bacillati</taxon>
        <taxon>Cyanobacteriota</taxon>
        <taxon>Cyanophyceae</taxon>
        <taxon>Oscillatoriophycideae</taxon>
        <taxon>Oscillatoriales</taxon>
        <taxon>Microcoleaceae</taxon>
        <taxon>Planktothrix</taxon>
    </lineage>
</organism>
<name>A0A7Z9BRY9_9CYAN</name>
<comment type="caution">
    <text evidence="1">The sequence shown here is derived from an EMBL/GenBank/DDBJ whole genome shotgun (WGS) entry which is preliminary data.</text>
</comment>
<dbReference type="EMBL" id="CZCU02000148">
    <property type="protein sequence ID" value="VXD21134.1"/>
    <property type="molecule type" value="Genomic_DNA"/>
</dbReference>
<evidence type="ECO:0000313" key="2">
    <source>
        <dbReference type="Proteomes" id="UP000184550"/>
    </source>
</evidence>